<evidence type="ECO:0000313" key="3">
    <source>
        <dbReference type="EMBL" id="MPC84873.1"/>
    </source>
</evidence>
<dbReference type="Proteomes" id="UP000324222">
    <property type="component" value="Unassembled WGS sequence"/>
</dbReference>
<feature type="transmembrane region" description="Helical" evidence="2">
    <location>
        <begin position="20"/>
        <end position="39"/>
    </location>
</feature>
<reference evidence="3 4" key="1">
    <citation type="submission" date="2019-05" db="EMBL/GenBank/DDBJ databases">
        <title>Another draft genome of Portunus trituberculatus and its Hox gene families provides insights of decapod evolution.</title>
        <authorList>
            <person name="Jeong J.-H."/>
            <person name="Song I."/>
            <person name="Kim S."/>
            <person name="Choi T."/>
            <person name="Kim D."/>
            <person name="Ryu S."/>
            <person name="Kim W."/>
        </authorList>
    </citation>
    <scope>NUCLEOTIDE SEQUENCE [LARGE SCALE GENOMIC DNA]</scope>
    <source>
        <tissue evidence="3">Muscle</tissue>
    </source>
</reference>
<evidence type="ECO:0000313" key="4">
    <source>
        <dbReference type="Proteomes" id="UP000324222"/>
    </source>
</evidence>
<name>A0A5B7IR39_PORTR</name>
<keyword evidence="2" id="KW-0472">Membrane</keyword>
<comment type="caution">
    <text evidence="3">The sequence shown here is derived from an EMBL/GenBank/DDBJ whole genome shotgun (WGS) entry which is preliminary data.</text>
</comment>
<protein>
    <submittedName>
        <fullName evidence="3">Uncharacterized protein</fullName>
    </submittedName>
</protein>
<feature type="region of interest" description="Disordered" evidence="1">
    <location>
        <begin position="41"/>
        <end position="60"/>
    </location>
</feature>
<accession>A0A5B7IR39</accession>
<organism evidence="3 4">
    <name type="scientific">Portunus trituberculatus</name>
    <name type="common">Swimming crab</name>
    <name type="synonym">Neptunus trituberculatus</name>
    <dbReference type="NCBI Taxonomy" id="210409"/>
    <lineage>
        <taxon>Eukaryota</taxon>
        <taxon>Metazoa</taxon>
        <taxon>Ecdysozoa</taxon>
        <taxon>Arthropoda</taxon>
        <taxon>Crustacea</taxon>
        <taxon>Multicrustacea</taxon>
        <taxon>Malacostraca</taxon>
        <taxon>Eumalacostraca</taxon>
        <taxon>Eucarida</taxon>
        <taxon>Decapoda</taxon>
        <taxon>Pleocyemata</taxon>
        <taxon>Brachyura</taxon>
        <taxon>Eubrachyura</taxon>
        <taxon>Portunoidea</taxon>
        <taxon>Portunidae</taxon>
        <taxon>Portuninae</taxon>
        <taxon>Portunus</taxon>
    </lineage>
</organism>
<gene>
    <name evidence="3" type="ORF">E2C01_079624</name>
</gene>
<evidence type="ECO:0000256" key="1">
    <source>
        <dbReference type="SAM" id="MobiDB-lite"/>
    </source>
</evidence>
<proteinExistence type="predicted"/>
<keyword evidence="2" id="KW-0812">Transmembrane</keyword>
<keyword evidence="4" id="KW-1185">Reference proteome</keyword>
<keyword evidence="2" id="KW-1133">Transmembrane helix</keyword>
<evidence type="ECO:0000256" key="2">
    <source>
        <dbReference type="SAM" id="Phobius"/>
    </source>
</evidence>
<dbReference type="AlphaFoldDB" id="A0A5B7IR39"/>
<sequence>MDEDDRRFVTIVTLNRTTWIFFTLTLLYFSSSLAALVHIRDKGKDEEEEEEEEKGVAEAR</sequence>
<dbReference type="EMBL" id="VSRR010066693">
    <property type="protein sequence ID" value="MPC84873.1"/>
    <property type="molecule type" value="Genomic_DNA"/>
</dbReference>